<evidence type="ECO:0000313" key="2">
    <source>
        <dbReference type="EMBL" id="MSS78658.1"/>
    </source>
</evidence>
<reference evidence="2 3" key="1">
    <citation type="submission" date="2019-08" db="EMBL/GenBank/DDBJ databases">
        <title>In-depth cultivation of the pig gut microbiome towards novel bacterial diversity and tailored functional studies.</title>
        <authorList>
            <person name="Wylensek D."/>
            <person name="Hitch T.C.A."/>
            <person name="Clavel T."/>
        </authorList>
    </citation>
    <scope>NUCLEOTIDE SEQUENCE [LARGE SCALE GENOMIC DNA]</scope>
    <source>
        <strain evidence="2 3">WCA-380-WT-2B</strain>
    </source>
</reference>
<sequence>MASNMYWNIYQLHMIGIEIMLKNNKLVIYENNNINYKIIAPGDEVQCINDNFNYLSDLLYNNYNTYKLILKDKANITYSTSIMMPNIIKATKKNIIDEDNNIIYLYNFNNSDLRDIKLFLEVNNKDYIVLDLSDNMGGKLYDIFPYLSIFLEKDSLIRFYSKDKTYIKNIYAYDYTKKRKIIIKVNNNTSSSAELFINTLCANNDDVIIYGEKTSNKNISQIIYSYKGISYSIPVLRFDLNLINKRGKSEKKL</sequence>
<dbReference type="InterPro" id="IPR029045">
    <property type="entry name" value="ClpP/crotonase-like_dom_sf"/>
</dbReference>
<gene>
    <name evidence="2" type="ORF">FYJ26_09735</name>
</gene>
<evidence type="ECO:0000259" key="1">
    <source>
        <dbReference type="Pfam" id="PF03572"/>
    </source>
</evidence>
<keyword evidence="3" id="KW-1185">Reference proteome</keyword>
<protein>
    <recommendedName>
        <fullName evidence="1">Tail specific protease domain-containing protein</fullName>
    </recommendedName>
</protein>
<feature type="domain" description="Tail specific protease" evidence="1">
    <location>
        <begin position="104"/>
        <end position="226"/>
    </location>
</feature>
<dbReference type="AlphaFoldDB" id="A0A6N7VGU5"/>
<proteinExistence type="predicted"/>
<dbReference type="Pfam" id="PF03572">
    <property type="entry name" value="Peptidase_S41"/>
    <property type="match status" value="1"/>
</dbReference>
<dbReference type="EMBL" id="VULQ01000017">
    <property type="protein sequence ID" value="MSS78658.1"/>
    <property type="molecule type" value="Genomic_DNA"/>
</dbReference>
<dbReference type="Gene3D" id="3.90.226.10">
    <property type="entry name" value="2-enoyl-CoA Hydratase, Chain A, domain 1"/>
    <property type="match status" value="1"/>
</dbReference>
<comment type="caution">
    <text evidence="2">The sequence shown here is derived from an EMBL/GenBank/DDBJ whole genome shotgun (WGS) entry which is preliminary data.</text>
</comment>
<dbReference type="GO" id="GO:0008236">
    <property type="term" value="F:serine-type peptidase activity"/>
    <property type="evidence" value="ECO:0007669"/>
    <property type="project" value="InterPro"/>
</dbReference>
<dbReference type="InterPro" id="IPR005151">
    <property type="entry name" value="Tail-specific_protease"/>
</dbReference>
<organism evidence="2 3">
    <name type="scientific">Anaerococcus porci</name>
    <dbReference type="NCBI Taxonomy" id="2652269"/>
    <lineage>
        <taxon>Bacteria</taxon>
        <taxon>Bacillati</taxon>
        <taxon>Bacillota</taxon>
        <taxon>Tissierellia</taxon>
        <taxon>Tissierellales</taxon>
        <taxon>Peptoniphilaceae</taxon>
        <taxon>Anaerococcus</taxon>
    </lineage>
</organism>
<evidence type="ECO:0000313" key="3">
    <source>
        <dbReference type="Proteomes" id="UP000441925"/>
    </source>
</evidence>
<dbReference type="GO" id="GO:0006508">
    <property type="term" value="P:proteolysis"/>
    <property type="evidence" value="ECO:0007669"/>
    <property type="project" value="InterPro"/>
</dbReference>
<dbReference type="SUPFAM" id="SSF52096">
    <property type="entry name" value="ClpP/crotonase"/>
    <property type="match status" value="1"/>
</dbReference>
<accession>A0A6N7VGU5</accession>
<dbReference type="Proteomes" id="UP000441925">
    <property type="component" value="Unassembled WGS sequence"/>
</dbReference>
<name>A0A6N7VGU5_9FIRM</name>